<dbReference type="GO" id="GO:0090314">
    <property type="term" value="P:positive regulation of protein targeting to membrane"/>
    <property type="evidence" value="ECO:0007669"/>
    <property type="project" value="TreeGrafter"/>
</dbReference>
<evidence type="ECO:0000313" key="3">
    <source>
        <dbReference type="Proteomes" id="UP000887575"/>
    </source>
</evidence>
<protein>
    <submittedName>
        <fullName evidence="4">C2 domain-containing protein</fullName>
    </submittedName>
</protein>
<dbReference type="PANTHER" id="PTHR37412">
    <property type="entry name" value="C2 DOMAIN-CONTAINING PROTEIN 5"/>
    <property type="match status" value="1"/>
</dbReference>
<dbReference type="Proteomes" id="UP000887575">
    <property type="component" value="Unassembled WGS sequence"/>
</dbReference>
<feature type="domain" description="C2" evidence="2">
    <location>
        <begin position="1"/>
        <end position="114"/>
    </location>
</feature>
<dbReference type="InterPro" id="IPR035439">
    <property type="entry name" value="UPF0145_dom_sf"/>
</dbReference>
<sequence length="764" mass="85288">MRFPVEEPSDQILFEISVNSASGLPIMDKSISSTDAFVEARFGEQTWKTEVVTSLNPIWENERWTFEATQAQIGENSLELRVMDHDTYTANDAIGRVRLDLTILLRRMTVDRSDQRLFPMQLPIYDTLMGIRGELSFTIKVSNGDLGMRASTSVLAGSSIPETHELVEVFGVCEEIRIEKDPEYAWLDKIRTPRATNEARLSTIRKAINSGFLSLIEEAGKQGATHILNYRERVDVEGSNTEQLCVRVHGTAVRLETKRITQKRIIDFRSRGAYFPLLSTQTLPIPIAGCAGLVVARSVCLLDGDDEAQSNRKKKWASLRYDLFRQAREQKCDLVIGYQENVAINSGVMILSCMGTAVRIGTPEDALPKRPDRIEFELKTPSTNKNSSRGLSTNVPPPPTSDHRLPAIACTRFHLPHSPEEIPKTVKTINCANCRKHFCLEFLLSTARLPPNSALFGQKHYIQVTVRKRFRKADNGEEFAEELNKHLSSIDMELHAALHAEVKTVNSNGNAIFDLRSAVHLNEDTLVVVLTGVLVRLLPLQKEELASPSIVSVLSFPGLQKYGDARRFSWGSVRDAIRGRPIQAPSIQFRFMTLRPTLSELVAMSEDNAKPRRRLASFVEKVRRRQHEKDHLSQIAFERELCVGIGMIENCGVTNVSAVAGLHPANPGHSQIFGRDHSLAPHTFAQWSEVFIREEMSSLTDAPSVDRFVSAAVEEALTVGRAICHSCAGSGLTNFEISSFHLNVGRDATQALFLVSCDFAYDPN</sequence>
<dbReference type="PANTHER" id="PTHR37412:SF2">
    <property type="entry name" value="C2 DOMAIN-CONTAINING PROTEIN 5"/>
    <property type="match status" value="1"/>
</dbReference>
<dbReference type="GO" id="GO:0005544">
    <property type="term" value="F:calcium-dependent phospholipid binding"/>
    <property type="evidence" value="ECO:0007669"/>
    <property type="project" value="InterPro"/>
</dbReference>
<dbReference type="GO" id="GO:0010828">
    <property type="term" value="P:positive regulation of D-glucose transmembrane transport"/>
    <property type="evidence" value="ECO:0007669"/>
    <property type="project" value="TreeGrafter"/>
</dbReference>
<dbReference type="InterPro" id="IPR000008">
    <property type="entry name" value="C2_dom"/>
</dbReference>
<name>A0AAF3FU31_9BILA</name>
<evidence type="ECO:0000259" key="2">
    <source>
        <dbReference type="PROSITE" id="PS50004"/>
    </source>
</evidence>
<evidence type="ECO:0000313" key="4">
    <source>
        <dbReference type="WBParaSite" id="MBELARI_LOCUS9773"/>
    </source>
</evidence>
<proteinExistence type="predicted"/>
<dbReference type="SUPFAM" id="SSF49562">
    <property type="entry name" value="C2 domain (Calcium/lipid-binding domain, CaLB)"/>
    <property type="match status" value="1"/>
</dbReference>
<dbReference type="SUPFAM" id="SSF117782">
    <property type="entry name" value="YbjQ-like"/>
    <property type="match status" value="1"/>
</dbReference>
<feature type="compositionally biased region" description="Polar residues" evidence="1">
    <location>
        <begin position="380"/>
        <end position="394"/>
    </location>
</feature>
<dbReference type="InterPro" id="IPR035892">
    <property type="entry name" value="C2_domain_sf"/>
</dbReference>
<dbReference type="InterPro" id="IPR056431">
    <property type="entry name" value="C2CD5_YbjQ-rel_dom"/>
</dbReference>
<dbReference type="Pfam" id="PF00168">
    <property type="entry name" value="C2"/>
    <property type="match status" value="1"/>
</dbReference>
<dbReference type="GO" id="GO:0031340">
    <property type="term" value="P:positive regulation of vesicle fusion"/>
    <property type="evidence" value="ECO:0007669"/>
    <property type="project" value="TreeGrafter"/>
</dbReference>
<dbReference type="GO" id="GO:0005886">
    <property type="term" value="C:plasma membrane"/>
    <property type="evidence" value="ECO:0007669"/>
    <property type="project" value="TreeGrafter"/>
</dbReference>
<organism evidence="3 4">
    <name type="scientific">Mesorhabditis belari</name>
    <dbReference type="NCBI Taxonomy" id="2138241"/>
    <lineage>
        <taxon>Eukaryota</taxon>
        <taxon>Metazoa</taxon>
        <taxon>Ecdysozoa</taxon>
        <taxon>Nematoda</taxon>
        <taxon>Chromadorea</taxon>
        <taxon>Rhabditida</taxon>
        <taxon>Rhabditina</taxon>
        <taxon>Rhabditomorpha</taxon>
        <taxon>Rhabditoidea</taxon>
        <taxon>Rhabditidae</taxon>
        <taxon>Mesorhabditinae</taxon>
        <taxon>Mesorhabditis</taxon>
    </lineage>
</organism>
<reference evidence="4" key="1">
    <citation type="submission" date="2024-02" db="UniProtKB">
        <authorList>
            <consortium name="WormBaseParasite"/>
        </authorList>
    </citation>
    <scope>IDENTIFICATION</scope>
</reference>
<dbReference type="GO" id="GO:0065002">
    <property type="term" value="P:intracellular protein transmembrane transport"/>
    <property type="evidence" value="ECO:0007669"/>
    <property type="project" value="TreeGrafter"/>
</dbReference>
<dbReference type="InterPro" id="IPR038983">
    <property type="entry name" value="C2CD5"/>
</dbReference>
<feature type="region of interest" description="Disordered" evidence="1">
    <location>
        <begin position="379"/>
        <end position="401"/>
    </location>
</feature>
<evidence type="ECO:0000256" key="1">
    <source>
        <dbReference type="SAM" id="MobiDB-lite"/>
    </source>
</evidence>
<dbReference type="PROSITE" id="PS50004">
    <property type="entry name" value="C2"/>
    <property type="match status" value="1"/>
</dbReference>
<dbReference type="Gene3D" id="2.60.40.150">
    <property type="entry name" value="C2 domain"/>
    <property type="match status" value="1"/>
</dbReference>
<dbReference type="SMART" id="SM00239">
    <property type="entry name" value="C2"/>
    <property type="match status" value="1"/>
</dbReference>
<dbReference type="GO" id="GO:0072659">
    <property type="term" value="P:protein localization to plasma membrane"/>
    <property type="evidence" value="ECO:0007669"/>
    <property type="project" value="TreeGrafter"/>
</dbReference>
<dbReference type="WBParaSite" id="MBELARI_LOCUS9773">
    <property type="protein sequence ID" value="MBELARI_LOCUS9773"/>
    <property type="gene ID" value="MBELARI_LOCUS9773"/>
</dbReference>
<keyword evidence="3" id="KW-1185">Reference proteome</keyword>
<accession>A0AAF3FU31</accession>
<dbReference type="AlphaFoldDB" id="A0AAF3FU31"/>
<dbReference type="GO" id="GO:0005509">
    <property type="term" value="F:calcium ion binding"/>
    <property type="evidence" value="ECO:0007669"/>
    <property type="project" value="TreeGrafter"/>
</dbReference>
<dbReference type="Pfam" id="PF23025">
    <property type="entry name" value="YbjQ_2"/>
    <property type="match status" value="3"/>
</dbReference>